<keyword evidence="3" id="KW-0418">Kinase</keyword>
<dbReference type="CDD" id="cd14014">
    <property type="entry name" value="STKc_PknB_like"/>
    <property type="match status" value="1"/>
</dbReference>
<dbReference type="InterPro" id="IPR042095">
    <property type="entry name" value="SUMF_sf"/>
</dbReference>
<dbReference type="SUPFAM" id="SSF56112">
    <property type="entry name" value="Protein kinase-like (PK-like)"/>
    <property type="match status" value="1"/>
</dbReference>
<protein>
    <submittedName>
        <fullName evidence="3">Serine/threonine protein kinase</fullName>
    </submittedName>
</protein>
<dbReference type="Gene3D" id="3.90.1580.10">
    <property type="entry name" value="paralog of FGE (formylglycine-generating enzyme)"/>
    <property type="match status" value="1"/>
</dbReference>
<keyword evidence="4" id="KW-1185">Reference proteome</keyword>
<dbReference type="AlphaFoldDB" id="A0A1Z4LPX3"/>
<dbReference type="Pfam" id="PF03781">
    <property type="entry name" value="FGE-sulfatase"/>
    <property type="match status" value="1"/>
</dbReference>
<keyword evidence="1" id="KW-0067">ATP-binding</keyword>
<dbReference type="InterPro" id="IPR005532">
    <property type="entry name" value="SUMF_dom"/>
</dbReference>
<dbReference type="PROSITE" id="PS00107">
    <property type="entry name" value="PROTEIN_KINASE_ATP"/>
    <property type="match status" value="1"/>
</dbReference>
<dbReference type="GO" id="GO:0005524">
    <property type="term" value="F:ATP binding"/>
    <property type="evidence" value="ECO:0007669"/>
    <property type="project" value="UniProtKB-UniRule"/>
</dbReference>
<name>A0A1Z4LPX3_9CYAN</name>
<sequence length="617" mass="70148">MNRRECESAEGKSLGKSMNIRQTLRNRYKIIKKIGSGGFGETYLAEDLGIPVDLKPKCVVKRLKTQNLKNEQLKWVKQAFRKEAATLYNLGNMHPQIPTLLEYFQERNRFYLVQEFIDGTDLTETIPLGQKISEVTVIQILKEILEVLEFVHQQNIIHRDINPKNIMRRRVDGKIILIDFGTVKQTVLGNIEQPNFTAVVGTPGFIPFEQCNGKPKLASDIYAVGMLGIQALTGIQPDKLDCNQDGEVIWQDKVSVSDGFAEVLAKMVNRRVTQRYQNAAEALQAIQLSQNLTSQPVIQTIIKKLFSKIKPTIKKNHNSQINQPANQIQNISSLKTVALLKEPLLRTFEFTSVTVNKTGKVIKKEGDEAKYFIEKLGNDITLEMVQITGGKFVMGSPDSEEKRKNNEIPQHEVTIPSFFMSRYTITQAQYRAITGKNPAKFKGENLPVEYVSWNDAVKFCQKLSQKTERNYRLPTEAEWEYACRANTNTPFNFGENITTDLANYDGNYIYNSSPQGIFIKETTEVGTYPPNAFGLYDMHGNVWEWCQDSCHSNYKNAPTDGSAWLNNLNPSRILRGGSWYVIPSKCRSSSRYYANRDHRDLDIGFRLVISSNSCFGD</sequence>
<feature type="binding site" evidence="1">
    <location>
        <position position="61"/>
    </location>
    <ligand>
        <name>ATP</name>
        <dbReference type="ChEBI" id="CHEBI:30616"/>
    </ligand>
</feature>
<keyword evidence="3" id="KW-0808">Transferase</keyword>
<evidence type="ECO:0000313" key="3">
    <source>
        <dbReference type="EMBL" id="BAY83241.1"/>
    </source>
</evidence>
<evidence type="ECO:0000256" key="1">
    <source>
        <dbReference type="PROSITE-ProRule" id="PRU10141"/>
    </source>
</evidence>
<dbReference type="InterPro" id="IPR000719">
    <property type="entry name" value="Prot_kinase_dom"/>
</dbReference>
<dbReference type="GO" id="GO:0120147">
    <property type="term" value="F:formylglycine-generating oxidase activity"/>
    <property type="evidence" value="ECO:0007669"/>
    <property type="project" value="TreeGrafter"/>
</dbReference>
<evidence type="ECO:0000259" key="2">
    <source>
        <dbReference type="PROSITE" id="PS50011"/>
    </source>
</evidence>
<evidence type="ECO:0000313" key="4">
    <source>
        <dbReference type="Proteomes" id="UP000218418"/>
    </source>
</evidence>
<keyword evidence="3" id="KW-0723">Serine/threonine-protein kinase</keyword>
<dbReference type="Gene3D" id="1.10.510.10">
    <property type="entry name" value="Transferase(Phosphotransferase) domain 1"/>
    <property type="match status" value="1"/>
</dbReference>
<dbReference type="EMBL" id="AP018227">
    <property type="protein sequence ID" value="BAY83241.1"/>
    <property type="molecule type" value="Genomic_DNA"/>
</dbReference>
<dbReference type="InterPro" id="IPR051043">
    <property type="entry name" value="Sulfatase_Mod_Factor_Kinase"/>
</dbReference>
<organism evidence="3 4">
    <name type="scientific">Calothrix parasitica NIES-267</name>
    <dbReference type="NCBI Taxonomy" id="1973488"/>
    <lineage>
        <taxon>Bacteria</taxon>
        <taxon>Bacillati</taxon>
        <taxon>Cyanobacteriota</taxon>
        <taxon>Cyanophyceae</taxon>
        <taxon>Nostocales</taxon>
        <taxon>Calotrichaceae</taxon>
        <taxon>Calothrix</taxon>
    </lineage>
</organism>
<dbReference type="Proteomes" id="UP000218418">
    <property type="component" value="Chromosome"/>
</dbReference>
<dbReference type="Pfam" id="PF00069">
    <property type="entry name" value="Pkinase"/>
    <property type="match status" value="1"/>
</dbReference>
<dbReference type="GO" id="GO:0004674">
    <property type="term" value="F:protein serine/threonine kinase activity"/>
    <property type="evidence" value="ECO:0007669"/>
    <property type="project" value="UniProtKB-KW"/>
</dbReference>
<dbReference type="InterPro" id="IPR017441">
    <property type="entry name" value="Protein_kinase_ATP_BS"/>
</dbReference>
<feature type="domain" description="Protein kinase" evidence="2">
    <location>
        <begin position="28"/>
        <end position="298"/>
    </location>
</feature>
<keyword evidence="1" id="KW-0547">Nucleotide-binding</keyword>
<proteinExistence type="predicted"/>
<gene>
    <name evidence="3" type="ORF">NIES267_27280</name>
</gene>
<accession>A0A1Z4LPX3</accession>
<dbReference type="PANTHER" id="PTHR23150">
    <property type="entry name" value="SULFATASE MODIFYING FACTOR 1, 2"/>
    <property type="match status" value="1"/>
</dbReference>
<dbReference type="PROSITE" id="PS50011">
    <property type="entry name" value="PROTEIN_KINASE_DOM"/>
    <property type="match status" value="1"/>
</dbReference>
<dbReference type="InterPro" id="IPR011009">
    <property type="entry name" value="Kinase-like_dom_sf"/>
</dbReference>
<dbReference type="SUPFAM" id="SSF56436">
    <property type="entry name" value="C-type lectin-like"/>
    <property type="match status" value="1"/>
</dbReference>
<reference evidence="3 4" key="1">
    <citation type="submission" date="2017-06" db="EMBL/GenBank/DDBJ databases">
        <title>Genome sequencing of cyanobaciteial culture collection at National Institute for Environmental Studies (NIES).</title>
        <authorList>
            <person name="Hirose Y."/>
            <person name="Shimura Y."/>
            <person name="Fujisawa T."/>
            <person name="Nakamura Y."/>
            <person name="Kawachi M."/>
        </authorList>
    </citation>
    <scope>NUCLEOTIDE SEQUENCE [LARGE SCALE GENOMIC DNA]</scope>
    <source>
        <strain evidence="3 4">NIES-267</strain>
    </source>
</reference>
<dbReference type="InterPro" id="IPR016187">
    <property type="entry name" value="CTDL_fold"/>
</dbReference>
<dbReference type="PANTHER" id="PTHR23150:SF19">
    <property type="entry name" value="FORMYLGLYCINE-GENERATING ENZYME"/>
    <property type="match status" value="1"/>
</dbReference>